<dbReference type="AlphaFoldDB" id="A0A411WLV3"/>
<accession>A0A411WLV3</accession>
<evidence type="ECO:0000313" key="1">
    <source>
        <dbReference type="EMBL" id="QBH97194.1"/>
    </source>
</evidence>
<dbReference type="KEGG" id="prag:EKN56_12795"/>
<keyword evidence="2" id="KW-1185">Reference proteome</keyword>
<dbReference type="Proteomes" id="UP000293154">
    <property type="component" value="Chromosome"/>
</dbReference>
<sequence>MLSLDCVPLTTYYQMTGETADAVNKRIQRGLWIEGVHVLKIEGVKERWIDLVEVAKWARTNKKTYPGE</sequence>
<name>A0A411WLV3_9GAMM</name>
<reference evidence="1 2" key="1">
    <citation type="submission" date="2019-03" db="EMBL/GenBank/DDBJ databases">
        <title>Pragia sp. nov. isolated from the gut tract of Carduelis flavirostris.</title>
        <authorList>
            <person name="Ge Y."/>
        </authorList>
    </citation>
    <scope>NUCLEOTIDE SEQUENCE [LARGE SCALE GENOMIC DNA]</scope>
    <source>
        <strain evidence="1 2">CF-458</strain>
    </source>
</reference>
<gene>
    <name evidence="1" type="ORF">EKN56_12795</name>
</gene>
<dbReference type="OrthoDB" id="5589141at2"/>
<proteinExistence type="predicted"/>
<dbReference type="RefSeq" id="WP_130592132.1">
    <property type="nucleotide sequence ID" value="NZ_CP034752.1"/>
</dbReference>
<evidence type="ECO:0000313" key="2">
    <source>
        <dbReference type="Proteomes" id="UP000293154"/>
    </source>
</evidence>
<organism evidence="1 2">
    <name type="scientific">Limnobaculum zhutongyuii</name>
    <dbReference type="NCBI Taxonomy" id="2498113"/>
    <lineage>
        <taxon>Bacteria</taxon>
        <taxon>Pseudomonadati</taxon>
        <taxon>Pseudomonadota</taxon>
        <taxon>Gammaproteobacteria</taxon>
        <taxon>Enterobacterales</taxon>
        <taxon>Budviciaceae</taxon>
        <taxon>Limnobaculum</taxon>
    </lineage>
</organism>
<dbReference type="EMBL" id="CP034752">
    <property type="protein sequence ID" value="QBH97194.1"/>
    <property type="molecule type" value="Genomic_DNA"/>
</dbReference>
<protein>
    <submittedName>
        <fullName evidence="1">Excisionase</fullName>
    </submittedName>
</protein>